<reference evidence="1" key="1">
    <citation type="submission" date="2014-09" db="EMBL/GenBank/DDBJ databases">
        <authorList>
            <person name="Magalhaes I.L.F."/>
            <person name="Oliveira U."/>
            <person name="Santos F.R."/>
            <person name="Vidigal T.H.D.A."/>
            <person name="Brescovit A.D."/>
            <person name="Santos A.J."/>
        </authorList>
    </citation>
    <scope>NUCLEOTIDE SEQUENCE</scope>
    <source>
        <tissue evidence="1">Shoot tissue taken approximately 20 cm above the soil surface</tissue>
    </source>
</reference>
<sequence length="69" mass="7861">MSPKLQAQESTLYSSLPKKFHLCLKAIPKLCETTKNSPLHHFETEVLLSTATHMIWPAETNFTFTAAYH</sequence>
<organism evidence="1">
    <name type="scientific">Arundo donax</name>
    <name type="common">Giant reed</name>
    <name type="synonym">Donax arundinaceus</name>
    <dbReference type="NCBI Taxonomy" id="35708"/>
    <lineage>
        <taxon>Eukaryota</taxon>
        <taxon>Viridiplantae</taxon>
        <taxon>Streptophyta</taxon>
        <taxon>Embryophyta</taxon>
        <taxon>Tracheophyta</taxon>
        <taxon>Spermatophyta</taxon>
        <taxon>Magnoliopsida</taxon>
        <taxon>Liliopsida</taxon>
        <taxon>Poales</taxon>
        <taxon>Poaceae</taxon>
        <taxon>PACMAD clade</taxon>
        <taxon>Arundinoideae</taxon>
        <taxon>Arundineae</taxon>
        <taxon>Arundo</taxon>
    </lineage>
</organism>
<evidence type="ECO:0000313" key="1">
    <source>
        <dbReference type="EMBL" id="JAE13437.1"/>
    </source>
</evidence>
<name>A0A0A9FM54_ARUDO</name>
<proteinExistence type="predicted"/>
<dbReference type="AlphaFoldDB" id="A0A0A9FM54"/>
<protein>
    <submittedName>
        <fullName evidence="1">Uncharacterized protein</fullName>
    </submittedName>
</protein>
<reference evidence="1" key="2">
    <citation type="journal article" date="2015" name="Data Brief">
        <title>Shoot transcriptome of the giant reed, Arundo donax.</title>
        <authorList>
            <person name="Barrero R.A."/>
            <person name="Guerrero F.D."/>
            <person name="Moolhuijzen P."/>
            <person name="Goolsby J.A."/>
            <person name="Tidwell J."/>
            <person name="Bellgard S.E."/>
            <person name="Bellgard M.I."/>
        </authorList>
    </citation>
    <scope>NUCLEOTIDE SEQUENCE</scope>
    <source>
        <tissue evidence="1">Shoot tissue taken approximately 20 cm above the soil surface</tissue>
    </source>
</reference>
<accession>A0A0A9FM54</accession>
<dbReference type="EMBL" id="GBRH01184459">
    <property type="protein sequence ID" value="JAE13437.1"/>
    <property type="molecule type" value="Transcribed_RNA"/>
</dbReference>